<dbReference type="GO" id="GO:0003723">
    <property type="term" value="F:RNA binding"/>
    <property type="evidence" value="ECO:0007669"/>
    <property type="project" value="UniProtKB-UniRule"/>
</dbReference>
<name>A0A8J2K7S6_9HEXA</name>
<sequence length="606" mass="66788">MLVPELLAVIKLFVSDTGVVLQRDASNSCEMGPKGFPQKVSTFKLFVSNLPNGLKNEDVARLFEPYGRVVESEVFKGNFAFVHMEDDCNGRQAIQELNGKDMDGNVLSVVQSKNIQGPKIPTMKLAVKNLPAGLAAGELRNLFTKYGYILEAEIRGPQGHVLLEATGDIRSAINEVNGHEIGGQVLKVEAVTSSMNNNSTPSKPKPGKRKEPMPGPYGRQPGPPPAYMPPPPPPPPYGNFGAYPRRPGPAPGPPRLGMRPGPGPRPFFRPPPPPPQQEFSQDYDYNCDNDGGSSGGFYGDNYEQPYLEQHPRRPPHRNFMQNNFNDSYKSYEHDNQPYFSGNTRRNFPPPNVRIPRERPGPLPPPRAEPVYNEDSYFTQDDYPSSRNINEYEEEFETPSFGPPGKRLPPPLMGGADVHQSEPHLQALLKRTAKVTKYGKIVVNGIESPVKKKRGVRGGVQVRARKNKQGLPSLMDPIPGTVTPAGGQPYTTGYNPTTKPVGPAPPLMGLNNPMSSGPKQPRPLMHFQQQRPAAARIPAAPTMMPLMRPPRSPAPPQKPGSKQSLLALYHESKRQPPQHQQPSRMMMPVVTPKPKQDIDFTADIEIA</sequence>
<dbReference type="SMART" id="SM00360">
    <property type="entry name" value="RRM"/>
    <property type="match status" value="2"/>
</dbReference>
<evidence type="ECO:0000256" key="2">
    <source>
        <dbReference type="SAM" id="MobiDB-lite"/>
    </source>
</evidence>
<evidence type="ECO:0000313" key="4">
    <source>
        <dbReference type="EMBL" id="CAG7734400.1"/>
    </source>
</evidence>
<dbReference type="InterPro" id="IPR050907">
    <property type="entry name" value="SRSF"/>
</dbReference>
<feature type="region of interest" description="Disordered" evidence="2">
    <location>
        <begin position="194"/>
        <end position="417"/>
    </location>
</feature>
<keyword evidence="1" id="KW-0694">RNA-binding</keyword>
<comment type="caution">
    <text evidence="4">The sequence shown here is derived from an EMBL/GenBank/DDBJ whole genome shotgun (WGS) entry which is preliminary data.</text>
</comment>
<feature type="region of interest" description="Disordered" evidence="2">
    <location>
        <begin position="451"/>
        <end position="606"/>
    </location>
</feature>
<feature type="compositionally biased region" description="Pro residues" evidence="2">
    <location>
        <begin position="261"/>
        <end position="276"/>
    </location>
</feature>
<evidence type="ECO:0000259" key="3">
    <source>
        <dbReference type="PROSITE" id="PS50102"/>
    </source>
</evidence>
<dbReference type="OrthoDB" id="79941at2759"/>
<dbReference type="EMBL" id="CAJVCH010268664">
    <property type="protein sequence ID" value="CAG7734400.1"/>
    <property type="molecule type" value="Genomic_DNA"/>
</dbReference>
<dbReference type="Proteomes" id="UP000708208">
    <property type="component" value="Unassembled WGS sequence"/>
</dbReference>
<organism evidence="4 5">
    <name type="scientific">Allacma fusca</name>
    <dbReference type="NCBI Taxonomy" id="39272"/>
    <lineage>
        <taxon>Eukaryota</taxon>
        <taxon>Metazoa</taxon>
        <taxon>Ecdysozoa</taxon>
        <taxon>Arthropoda</taxon>
        <taxon>Hexapoda</taxon>
        <taxon>Collembola</taxon>
        <taxon>Symphypleona</taxon>
        <taxon>Sminthuridae</taxon>
        <taxon>Allacma</taxon>
    </lineage>
</organism>
<gene>
    <name evidence="4" type="ORF">AFUS01_LOCUS22793</name>
</gene>
<feature type="compositionally biased region" description="Polar residues" evidence="2">
    <location>
        <begin position="319"/>
        <end position="328"/>
    </location>
</feature>
<dbReference type="PROSITE" id="PS50102">
    <property type="entry name" value="RRM"/>
    <property type="match status" value="2"/>
</dbReference>
<feature type="compositionally biased region" description="Pro residues" evidence="2">
    <location>
        <begin position="546"/>
        <end position="557"/>
    </location>
</feature>
<dbReference type="InterPro" id="IPR000504">
    <property type="entry name" value="RRM_dom"/>
</dbReference>
<proteinExistence type="predicted"/>
<feature type="compositionally biased region" description="Low complexity" evidence="2">
    <location>
        <begin position="527"/>
        <end position="545"/>
    </location>
</feature>
<feature type="domain" description="RRM" evidence="3">
    <location>
        <begin position="43"/>
        <end position="114"/>
    </location>
</feature>
<feature type="domain" description="RRM" evidence="3">
    <location>
        <begin position="123"/>
        <end position="193"/>
    </location>
</feature>
<feature type="compositionally biased region" description="Polar residues" evidence="2">
    <location>
        <begin position="375"/>
        <end position="388"/>
    </location>
</feature>
<feature type="compositionally biased region" description="Polar residues" evidence="2">
    <location>
        <begin position="488"/>
        <end position="497"/>
    </location>
</feature>
<evidence type="ECO:0000256" key="1">
    <source>
        <dbReference type="PROSITE-ProRule" id="PRU00176"/>
    </source>
</evidence>
<dbReference type="PANTHER" id="PTHR23147">
    <property type="entry name" value="SERINE/ARGININE RICH SPLICING FACTOR"/>
    <property type="match status" value="1"/>
</dbReference>
<protein>
    <recommendedName>
        <fullName evidence="3">RRM domain-containing protein</fullName>
    </recommendedName>
</protein>
<reference evidence="4" key="1">
    <citation type="submission" date="2021-06" db="EMBL/GenBank/DDBJ databases">
        <authorList>
            <person name="Hodson N. C."/>
            <person name="Mongue J. A."/>
            <person name="Jaron S. K."/>
        </authorList>
    </citation>
    <scope>NUCLEOTIDE SEQUENCE</scope>
</reference>
<accession>A0A8J2K7S6</accession>
<dbReference type="Pfam" id="PF00076">
    <property type="entry name" value="RRM_1"/>
    <property type="match status" value="1"/>
</dbReference>
<dbReference type="AlphaFoldDB" id="A0A8J2K7S6"/>
<keyword evidence="5" id="KW-1185">Reference proteome</keyword>
<feature type="compositionally biased region" description="Pro residues" evidence="2">
    <location>
        <begin position="221"/>
        <end position="237"/>
    </location>
</feature>
<evidence type="ECO:0000313" key="5">
    <source>
        <dbReference type="Proteomes" id="UP000708208"/>
    </source>
</evidence>